<dbReference type="PANTHER" id="PTHR45528:SF1">
    <property type="entry name" value="SENSOR HISTIDINE KINASE CPXA"/>
    <property type="match status" value="1"/>
</dbReference>
<dbReference type="STRING" id="1121457.SAMN02745161_1739"/>
<dbReference type="CDD" id="cd00082">
    <property type="entry name" value="HisKA"/>
    <property type="match status" value="1"/>
</dbReference>
<organism evidence="16 17">
    <name type="scientific">Halodesulfovibrio marinisediminis DSM 17456</name>
    <dbReference type="NCBI Taxonomy" id="1121457"/>
    <lineage>
        <taxon>Bacteria</taxon>
        <taxon>Pseudomonadati</taxon>
        <taxon>Thermodesulfobacteriota</taxon>
        <taxon>Desulfovibrionia</taxon>
        <taxon>Desulfovibrionales</taxon>
        <taxon>Desulfovibrionaceae</taxon>
        <taxon>Halodesulfovibrio</taxon>
    </lineage>
</organism>
<keyword evidence="5" id="KW-0597">Phosphoprotein</keyword>
<dbReference type="EC" id="2.7.13.3" evidence="3"/>
<sequence>MRKVRSLRRIIINRVLFFGLAFILGYSVLLIDFGDRGLDLAVEMRLNMELEAYSKQFALTPEIPLPEYTNFKTYLGYDTLPVKIRDAIPEKIFYSKQLEVWDPPHGELMQFIYPWQRPDDNWVYFVFTVHLNDSTERIMADLDHMLSFIGQVGLTVLAIIVILMLGSLHHLSHSINKLRAWANSLQIKKLDQQKKVFRYQELNEIADVIHDNTKRIAAGVKREQRFLEHASHELRTPIAILQNNLELLEYKGLSKDPRFAASFSRMSNAVNNMHHLTTTLLWASRNESAPPVATKVNLEALIEDLIAENNYLLKNKQVLVSTSLSNETIIVSKHVLRIILGNIIRNAFQHTDEGEISIHNTADTFVVFNSKSSEGTVSDTESYGLGIMLIERLVTKMGWDITFDDSDTFFAVTLQMSNVTPKSIEKDSL</sequence>
<keyword evidence="13 14" id="KW-0472">Membrane</keyword>
<dbReference type="OrthoDB" id="9121563at2"/>
<keyword evidence="10" id="KW-0067">ATP-binding</keyword>
<dbReference type="SUPFAM" id="SSF55874">
    <property type="entry name" value="ATPase domain of HSP90 chaperone/DNA topoisomerase II/histidine kinase"/>
    <property type="match status" value="1"/>
</dbReference>
<dbReference type="Gene3D" id="3.30.565.10">
    <property type="entry name" value="Histidine kinase-like ATPase, C-terminal domain"/>
    <property type="match status" value="1"/>
</dbReference>
<dbReference type="Proteomes" id="UP000184694">
    <property type="component" value="Unassembled WGS sequence"/>
</dbReference>
<evidence type="ECO:0000256" key="10">
    <source>
        <dbReference type="ARBA" id="ARBA00022840"/>
    </source>
</evidence>
<comment type="catalytic activity">
    <reaction evidence="1">
        <text>ATP + protein L-histidine = ADP + protein N-phospho-L-histidine.</text>
        <dbReference type="EC" id="2.7.13.3"/>
    </reaction>
</comment>
<evidence type="ECO:0000313" key="17">
    <source>
        <dbReference type="Proteomes" id="UP000184694"/>
    </source>
</evidence>
<feature type="transmembrane region" description="Helical" evidence="14">
    <location>
        <begin position="148"/>
        <end position="168"/>
    </location>
</feature>
<dbReference type="GO" id="GO:0005886">
    <property type="term" value="C:plasma membrane"/>
    <property type="evidence" value="ECO:0007669"/>
    <property type="project" value="UniProtKB-SubCell"/>
</dbReference>
<keyword evidence="17" id="KW-1185">Reference proteome</keyword>
<dbReference type="SUPFAM" id="SSF47384">
    <property type="entry name" value="Homodimeric domain of signal transducing histidine kinase"/>
    <property type="match status" value="1"/>
</dbReference>
<protein>
    <recommendedName>
        <fullName evidence="3">histidine kinase</fullName>
        <ecNumber evidence="3">2.7.13.3</ecNumber>
    </recommendedName>
</protein>
<evidence type="ECO:0000259" key="15">
    <source>
        <dbReference type="PROSITE" id="PS50109"/>
    </source>
</evidence>
<dbReference type="InterPro" id="IPR003661">
    <property type="entry name" value="HisK_dim/P_dom"/>
</dbReference>
<proteinExistence type="predicted"/>
<dbReference type="InterPro" id="IPR050398">
    <property type="entry name" value="HssS/ArlS-like"/>
</dbReference>
<evidence type="ECO:0000256" key="3">
    <source>
        <dbReference type="ARBA" id="ARBA00012438"/>
    </source>
</evidence>
<evidence type="ECO:0000256" key="2">
    <source>
        <dbReference type="ARBA" id="ARBA00004651"/>
    </source>
</evidence>
<evidence type="ECO:0000256" key="14">
    <source>
        <dbReference type="SAM" id="Phobius"/>
    </source>
</evidence>
<evidence type="ECO:0000256" key="7">
    <source>
        <dbReference type="ARBA" id="ARBA00022692"/>
    </source>
</evidence>
<keyword evidence="8" id="KW-0547">Nucleotide-binding</keyword>
<keyword evidence="6" id="KW-0808">Transferase</keyword>
<keyword evidence="11 14" id="KW-1133">Transmembrane helix</keyword>
<evidence type="ECO:0000256" key="8">
    <source>
        <dbReference type="ARBA" id="ARBA00022741"/>
    </source>
</evidence>
<keyword evidence="4" id="KW-1003">Cell membrane</keyword>
<evidence type="ECO:0000256" key="6">
    <source>
        <dbReference type="ARBA" id="ARBA00022679"/>
    </source>
</evidence>
<dbReference type="InterPro" id="IPR036097">
    <property type="entry name" value="HisK_dim/P_sf"/>
</dbReference>
<dbReference type="AlphaFoldDB" id="A0A1N6GQL4"/>
<evidence type="ECO:0000256" key="5">
    <source>
        <dbReference type="ARBA" id="ARBA00022553"/>
    </source>
</evidence>
<dbReference type="InterPro" id="IPR036890">
    <property type="entry name" value="HATPase_C_sf"/>
</dbReference>
<evidence type="ECO:0000256" key="9">
    <source>
        <dbReference type="ARBA" id="ARBA00022777"/>
    </source>
</evidence>
<dbReference type="RefSeq" id="WP_074216549.1">
    <property type="nucleotide sequence ID" value="NZ_FSRG01000005.1"/>
</dbReference>
<keyword evidence="9 16" id="KW-0418">Kinase</keyword>
<feature type="domain" description="Histidine kinase" evidence="15">
    <location>
        <begin position="229"/>
        <end position="418"/>
    </location>
</feature>
<dbReference type="Gene3D" id="1.10.287.130">
    <property type="match status" value="1"/>
</dbReference>
<dbReference type="EMBL" id="FSRG01000005">
    <property type="protein sequence ID" value="SIO09767.1"/>
    <property type="molecule type" value="Genomic_DNA"/>
</dbReference>
<evidence type="ECO:0000256" key="1">
    <source>
        <dbReference type="ARBA" id="ARBA00000085"/>
    </source>
</evidence>
<feature type="transmembrane region" description="Helical" evidence="14">
    <location>
        <begin position="12"/>
        <end position="31"/>
    </location>
</feature>
<dbReference type="PANTHER" id="PTHR45528">
    <property type="entry name" value="SENSOR HISTIDINE KINASE CPXA"/>
    <property type="match status" value="1"/>
</dbReference>
<keyword evidence="12" id="KW-0902">Two-component regulatory system</keyword>
<accession>A0A1N6GQL4</accession>
<gene>
    <name evidence="16" type="ORF">SAMN02745161_1739</name>
</gene>
<dbReference type="SMART" id="SM00388">
    <property type="entry name" value="HisKA"/>
    <property type="match status" value="1"/>
</dbReference>
<dbReference type="PROSITE" id="PS50109">
    <property type="entry name" value="HIS_KIN"/>
    <property type="match status" value="1"/>
</dbReference>
<dbReference type="InterPro" id="IPR005467">
    <property type="entry name" value="His_kinase_dom"/>
</dbReference>
<comment type="subcellular location">
    <subcellularLocation>
        <location evidence="2">Cell membrane</location>
        <topology evidence="2">Multi-pass membrane protein</topology>
    </subcellularLocation>
</comment>
<name>A0A1N6GQL4_9BACT</name>
<evidence type="ECO:0000256" key="13">
    <source>
        <dbReference type="ARBA" id="ARBA00023136"/>
    </source>
</evidence>
<keyword evidence="7 14" id="KW-0812">Transmembrane</keyword>
<dbReference type="GO" id="GO:0000155">
    <property type="term" value="F:phosphorelay sensor kinase activity"/>
    <property type="evidence" value="ECO:0007669"/>
    <property type="project" value="InterPro"/>
</dbReference>
<evidence type="ECO:0000256" key="11">
    <source>
        <dbReference type="ARBA" id="ARBA00022989"/>
    </source>
</evidence>
<dbReference type="Pfam" id="PF00512">
    <property type="entry name" value="HisKA"/>
    <property type="match status" value="1"/>
</dbReference>
<reference evidence="17" key="1">
    <citation type="submission" date="2016-11" db="EMBL/GenBank/DDBJ databases">
        <authorList>
            <person name="Varghese N."/>
            <person name="Submissions S."/>
        </authorList>
    </citation>
    <scope>NUCLEOTIDE SEQUENCE [LARGE SCALE GENOMIC DNA]</scope>
    <source>
        <strain evidence="17">DSM 17456</strain>
    </source>
</reference>
<evidence type="ECO:0000256" key="12">
    <source>
        <dbReference type="ARBA" id="ARBA00023012"/>
    </source>
</evidence>
<dbReference type="GO" id="GO:0005524">
    <property type="term" value="F:ATP binding"/>
    <property type="evidence" value="ECO:0007669"/>
    <property type="project" value="UniProtKB-KW"/>
</dbReference>
<evidence type="ECO:0000313" key="16">
    <source>
        <dbReference type="EMBL" id="SIO09767.1"/>
    </source>
</evidence>
<evidence type="ECO:0000256" key="4">
    <source>
        <dbReference type="ARBA" id="ARBA00022475"/>
    </source>
</evidence>